<dbReference type="InParanoid" id="A0A6P7FZN2"/>
<sequence length="106" mass="12381">MVRNRKKEKTKGNFDAESMKECVAAILDGESIRNAAKRFGLKYQTVGMYVKKFRDNPEGEHDMKLRNDTRKVFTDKQEDDLEAYLIKLDRESSDNIENLGFPQLVY</sequence>
<gene>
    <name evidence="1" type="primary">LOC114334404</name>
</gene>
<evidence type="ECO:0000313" key="1">
    <source>
        <dbReference type="RefSeq" id="XP_028140242.1"/>
    </source>
</evidence>
<proteinExistence type="predicted"/>
<organism evidence="1">
    <name type="scientific">Diabrotica virgifera virgifera</name>
    <name type="common">western corn rootworm</name>
    <dbReference type="NCBI Taxonomy" id="50390"/>
    <lineage>
        <taxon>Eukaryota</taxon>
        <taxon>Metazoa</taxon>
        <taxon>Ecdysozoa</taxon>
        <taxon>Arthropoda</taxon>
        <taxon>Hexapoda</taxon>
        <taxon>Insecta</taxon>
        <taxon>Pterygota</taxon>
        <taxon>Neoptera</taxon>
        <taxon>Endopterygota</taxon>
        <taxon>Coleoptera</taxon>
        <taxon>Polyphaga</taxon>
        <taxon>Cucujiformia</taxon>
        <taxon>Chrysomeloidea</taxon>
        <taxon>Chrysomelidae</taxon>
        <taxon>Galerucinae</taxon>
        <taxon>Diabroticina</taxon>
        <taxon>Diabroticites</taxon>
        <taxon>Diabrotica</taxon>
    </lineage>
</organism>
<protein>
    <submittedName>
        <fullName evidence="1">Uncharacterized protein LOC114334404</fullName>
    </submittedName>
</protein>
<reference evidence="1" key="1">
    <citation type="submission" date="2025-08" db="UniProtKB">
        <authorList>
            <consortium name="RefSeq"/>
        </authorList>
    </citation>
    <scope>IDENTIFICATION</scope>
    <source>
        <tissue evidence="1">Whole insect</tissue>
    </source>
</reference>
<accession>A0A6P7FZN2</accession>
<name>A0A6P7FZN2_DIAVI</name>
<dbReference type="AlphaFoldDB" id="A0A6P7FZN2"/>
<dbReference type="RefSeq" id="XP_028140242.1">
    <property type="nucleotide sequence ID" value="XM_028284441.1"/>
</dbReference>